<comment type="caution">
    <text evidence="1">The sequence shown here is derived from an EMBL/GenBank/DDBJ whole genome shotgun (WGS) entry which is preliminary data.</text>
</comment>
<evidence type="ECO:0000313" key="2">
    <source>
        <dbReference type="Proteomes" id="UP000004358"/>
    </source>
</evidence>
<proteinExistence type="predicted"/>
<dbReference type="STRING" id="314230.DSM3645_16670"/>
<protein>
    <submittedName>
        <fullName evidence="1">Uncharacterized protein</fullName>
    </submittedName>
</protein>
<name>A3ZN64_9BACT</name>
<dbReference type="EMBL" id="AANZ01000003">
    <property type="protein sequence ID" value="EAQ81804.1"/>
    <property type="molecule type" value="Genomic_DNA"/>
</dbReference>
<evidence type="ECO:0000313" key="1">
    <source>
        <dbReference type="EMBL" id="EAQ81804.1"/>
    </source>
</evidence>
<accession>A3ZN64</accession>
<dbReference type="AlphaFoldDB" id="A3ZN64"/>
<gene>
    <name evidence="1" type="ORF">DSM3645_16670</name>
</gene>
<organism evidence="1 2">
    <name type="scientific">Blastopirellula marina DSM 3645</name>
    <dbReference type="NCBI Taxonomy" id="314230"/>
    <lineage>
        <taxon>Bacteria</taxon>
        <taxon>Pseudomonadati</taxon>
        <taxon>Planctomycetota</taxon>
        <taxon>Planctomycetia</taxon>
        <taxon>Pirellulales</taxon>
        <taxon>Pirellulaceae</taxon>
        <taxon>Blastopirellula</taxon>
    </lineage>
</organism>
<sequence length="48" mass="4757">MVGLFWGPTSGVDLTAGVRFSALSAIDLGRIGSAAENGGHAAMPSIVV</sequence>
<dbReference type="HOGENOM" id="CLU_3150040_0_0_0"/>
<reference evidence="1 2" key="1">
    <citation type="submission" date="2006-02" db="EMBL/GenBank/DDBJ databases">
        <authorList>
            <person name="Amann R."/>
            <person name="Ferriera S."/>
            <person name="Johnson J."/>
            <person name="Kravitz S."/>
            <person name="Halpern A."/>
            <person name="Remington K."/>
            <person name="Beeson K."/>
            <person name="Tran B."/>
            <person name="Rogers Y.-H."/>
            <person name="Friedman R."/>
            <person name="Venter J.C."/>
        </authorList>
    </citation>
    <scope>NUCLEOTIDE SEQUENCE [LARGE SCALE GENOMIC DNA]</scope>
    <source>
        <strain evidence="1 2">DSM 3645</strain>
    </source>
</reference>
<dbReference type="Proteomes" id="UP000004358">
    <property type="component" value="Unassembled WGS sequence"/>
</dbReference>